<dbReference type="Gene3D" id="3.20.20.30">
    <property type="entry name" value="Luciferase-like domain"/>
    <property type="match status" value="1"/>
</dbReference>
<gene>
    <name evidence="6" type="ORF">Asru_0939_02</name>
</gene>
<dbReference type="InterPro" id="IPR011251">
    <property type="entry name" value="Luciferase-like_dom"/>
</dbReference>
<dbReference type="AlphaFoldDB" id="A0A0D6P9Q2"/>
<dbReference type="OrthoDB" id="9804736at2"/>
<feature type="domain" description="Luciferase-like" evidence="5">
    <location>
        <begin position="1"/>
        <end position="320"/>
    </location>
</feature>
<evidence type="ECO:0000259" key="5">
    <source>
        <dbReference type="Pfam" id="PF00296"/>
    </source>
</evidence>
<evidence type="ECO:0000256" key="4">
    <source>
        <dbReference type="ARBA" id="ARBA00023033"/>
    </source>
</evidence>
<evidence type="ECO:0000256" key="2">
    <source>
        <dbReference type="ARBA" id="ARBA00022630"/>
    </source>
</evidence>
<sequence>MQLGFFTMPIHPIDKDWRQSLREDQEAFILADELGFAEAYVGEHSTDAAENITSCALFLATLAGRTRRIRLGTGTVNLPNTHPARVAAEIAMLDHLLDGRLIFGISPGGLPSDAEAFGSLGADRNAMFVESIDQVLEIWRRDPPYDIAGRFWTVSTARTMIPEIGQGILPKPLQRPHPPIVVTVVAPYSKGVTEAAARGWDPISANFLLPQWVRTHWPNYAEGCARAGRPADPANWRVAKSIFVADDAATARAYATGPDSPYRFYYSQLLHKMKRAGRAELFKTDRAQSDDSVTLDDVCDRLIIHGTPDQVADRILAFREEVGDFGTLLLAGKDWRDPALARRSMVLLAEQVMPRVNAAIGAARRSAA</sequence>
<proteinExistence type="inferred from homology"/>
<comment type="similarity">
    <text evidence="1">Belongs to the bacterial luciferase oxidoreductase family.</text>
</comment>
<dbReference type="RefSeq" id="WP_048863234.1">
    <property type="nucleotide sequence ID" value="NZ_BANB01000936.1"/>
</dbReference>
<dbReference type="EMBL" id="BANB01000936">
    <property type="protein sequence ID" value="GAN78490.1"/>
    <property type="molecule type" value="Genomic_DNA"/>
</dbReference>
<organism evidence="6 7">
    <name type="scientific">Acidisphaera rubrifaciens HS-AP3</name>
    <dbReference type="NCBI Taxonomy" id="1231350"/>
    <lineage>
        <taxon>Bacteria</taxon>
        <taxon>Pseudomonadati</taxon>
        <taxon>Pseudomonadota</taxon>
        <taxon>Alphaproteobacteria</taxon>
        <taxon>Acetobacterales</taxon>
        <taxon>Acetobacteraceae</taxon>
        <taxon>Acidisphaera</taxon>
    </lineage>
</organism>
<keyword evidence="7" id="KW-1185">Reference proteome</keyword>
<dbReference type="PANTHER" id="PTHR30137">
    <property type="entry name" value="LUCIFERASE-LIKE MONOOXYGENASE"/>
    <property type="match status" value="1"/>
</dbReference>
<evidence type="ECO:0000256" key="1">
    <source>
        <dbReference type="ARBA" id="ARBA00010426"/>
    </source>
</evidence>
<keyword evidence="3" id="KW-0560">Oxidoreductase</keyword>
<keyword evidence="4 6" id="KW-0503">Monooxygenase</keyword>
<dbReference type="InterPro" id="IPR036661">
    <property type="entry name" value="Luciferase-like_sf"/>
</dbReference>
<evidence type="ECO:0000313" key="6">
    <source>
        <dbReference type="EMBL" id="GAN78490.1"/>
    </source>
</evidence>
<name>A0A0D6P9Q2_9PROT</name>
<dbReference type="GO" id="GO:0016705">
    <property type="term" value="F:oxidoreductase activity, acting on paired donors, with incorporation or reduction of molecular oxygen"/>
    <property type="evidence" value="ECO:0007669"/>
    <property type="project" value="InterPro"/>
</dbReference>
<dbReference type="GO" id="GO:0004497">
    <property type="term" value="F:monooxygenase activity"/>
    <property type="evidence" value="ECO:0007669"/>
    <property type="project" value="UniProtKB-KW"/>
</dbReference>
<evidence type="ECO:0000313" key="7">
    <source>
        <dbReference type="Proteomes" id="UP000032680"/>
    </source>
</evidence>
<protein>
    <submittedName>
        <fullName evidence="6">Luciferase-like monooxygenase</fullName>
    </submittedName>
</protein>
<reference evidence="6 7" key="1">
    <citation type="submission" date="2012-11" db="EMBL/GenBank/DDBJ databases">
        <title>Whole genome sequence of Acidisphaera rubrifaciens HS-AP3.</title>
        <authorList>
            <person name="Azuma Y."/>
            <person name="Higashiura N."/>
            <person name="Hirakawa H."/>
            <person name="Matsushita K."/>
        </authorList>
    </citation>
    <scope>NUCLEOTIDE SEQUENCE [LARGE SCALE GENOMIC DNA]</scope>
    <source>
        <strain evidence="6 7">HS-AP3</strain>
    </source>
</reference>
<evidence type="ECO:0000256" key="3">
    <source>
        <dbReference type="ARBA" id="ARBA00023002"/>
    </source>
</evidence>
<dbReference type="Pfam" id="PF00296">
    <property type="entry name" value="Bac_luciferase"/>
    <property type="match status" value="1"/>
</dbReference>
<keyword evidence="2" id="KW-0285">Flavoprotein</keyword>
<dbReference type="Proteomes" id="UP000032680">
    <property type="component" value="Unassembled WGS sequence"/>
</dbReference>
<dbReference type="InterPro" id="IPR050766">
    <property type="entry name" value="Bact_Lucif_Oxidored"/>
</dbReference>
<comment type="caution">
    <text evidence="6">The sequence shown here is derived from an EMBL/GenBank/DDBJ whole genome shotgun (WGS) entry which is preliminary data.</text>
</comment>
<dbReference type="PANTHER" id="PTHR30137:SF16">
    <property type="entry name" value="BLL0895 PROTEIN"/>
    <property type="match status" value="1"/>
</dbReference>
<dbReference type="SUPFAM" id="SSF51679">
    <property type="entry name" value="Bacterial luciferase-like"/>
    <property type="match status" value="1"/>
</dbReference>
<accession>A0A0D6P9Q2</accession>
<dbReference type="GO" id="GO:0005829">
    <property type="term" value="C:cytosol"/>
    <property type="evidence" value="ECO:0007669"/>
    <property type="project" value="TreeGrafter"/>
</dbReference>